<reference evidence="5 6" key="1">
    <citation type="submission" date="2018-11" db="EMBL/GenBank/DDBJ databases">
        <title>Aureibaculum marinum gen. nov., sp. nov., a member of the family Flavobacteriaceae isolated from the Bohai Sea.</title>
        <authorList>
            <person name="Ji X."/>
        </authorList>
    </citation>
    <scope>NUCLEOTIDE SEQUENCE [LARGE SCALE GENOMIC DNA]</scope>
    <source>
        <strain evidence="5 6">BH-SD17</strain>
    </source>
</reference>
<organism evidence="5 6">
    <name type="scientific">Aureibaculum marinum</name>
    <dbReference type="NCBI Taxonomy" id="2487930"/>
    <lineage>
        <taxon>Bacteria</taxon>
        <taxon>Pseudomonadati</taxon>
        <taxon>Bacteroidota</taxon>
        <taxon>Flavobacteriia</taxon>
        <taxon>Flavobacteriales</taxon>
        <taxon>Flavobacteriaceae</taxon>
        <taxon>Aureibaculum</taxon>
    </lineage>
</organism>
<dbReference type="Pfam" id="PF18962">
    <property type="entry name" value="Por_Secre_tail"/>
    <property type="match status" value="1"/>
</dbReference>
<dbReference type="InterPro" id="IPR002884">
    <property type="entry name" value="P_dom"/>
</dbReference>
<sequence>MSFKNYAYFLLVILLLLSCSKGFSQENTLWSKVDFVESSEQILPTNAITKKHQLFNLNINQLKNRLKFNLKSSNNSKVVELPDAEGNLVKFKVAETPILHPDLAKKFPSIKSYKGRGVNDGSLKVYFSISDLGFHAIVLSSQKGTMFIDPYTENREKYHVYYKKDVLTDKLFECSVEEEEIVKLKSKVRKKVINDLKLRTYRLALAATEEYSNFHVDAAGLGAGSARVDSISVVLSAMVVTMNRVNSIFERDLAITMQLIANNDQLIYLETDSGNDPYTNDNGSAMLVQNQNNINSVIGASNYDIGHVFSTGGGGVASLASVCGSNKAKGVTGSIFPVGDSFNIDYVAHEMGHQFGANHTFNGTAGNCGGGNRNDATAVEPGSGSSLMSYAGICGPQQNIQGNSDSYFHVVSIAEIYDNIINGGSCATVSSFSYNLNVPTANAGSDYVIPKSTPFVLKGLGSDLDGDVLTYCWEQIDNEVSGISIPPSSTQTVGAVFRSYSPTLESDRYFPDMQTLTSGGISTWEVLPDVSRTMNFALTVRDNVVGEGQTATDSVKITVTDAAGPFVVTSQNTTGLSWKVNDSKIINWDVAGTTANGINENNVNILLSLDGGLTFPVVLASNTPNDGTESIIVPNTPSPNARIMVQAVSNIFFAVNAENISIGSFETTCSTYQSSDVPKSIPDANTAGIVSTINVANNFLVSDVNVSLDISHSWLWDLQIYLKAPDGTEVLIYDRTCGSSGQQRENINATFDDGASAVNCSFSDPAISGTTKGSNLLSTFNGVSSLGNWQLKVVDNSHGDVGTLNNWSIELCQTNQTVGVDDYGFNEFRIYPNPFNNEIHLTFESNSSDDVLISLFDTTGRQVLRRKYANQTTIFDKYLNFSKISSGVYILKIQKGRFSTSKKIIKY</sequence>
<dbReference type="PROSITE" id="PS51829">
    <property type="entry name" value="P_HOMO_B"/>
    <property type="match status" value="1"/>
</dbReference>
<dbReference type="InterPro" id="IPR026444">
    <property type="entry name" value="Secre_tail"/>
</dbReference>
<evidence type="ECO:0000256" key="2">
    <source>
        <dbReference type="ARBA" id="ARBA00022729"/>
    </source>
</evidence>
<dbReference type="GO" id="GO:0006508">
    <property type="term" value="P:proteolysis"/>
    <property type="evidence" value="ECO:0007669"/>
    <property type="project" value="UniProtKB-KW"/>
</dbReference>
<dbReference type="OrthoDB" id="9792152at2"/>
<evidence type="ECO:0000313" key="5">
    <source>
        <dbReference type="EMBL" id="RPE00202.1"/>
    </source>
</evidence>
<dbReference type="Gene3D" id="3.40.390.10">
    <property type="entry name" value="Collagenase (Catalytic Domain)"/>
    <property type="match status" value="1"/>
</dbReference>
<keyword evidence="1" id="KW-0645">Protease</keyword>
<dbReference type="Pfam" id="PF01483">
    <property type="entry name" value="P_proprotein"/>
    <property type="match status" value="1"/>
</dbReference>
<comment type="caution">
    <text evidence="5">The sequence shown here is derived from an EMBL/GenBank/DDBJ whole genome shotgun (WGS) entry which is preliminary data.</text>
</comment>
<dbReference type="SUPFAM" id="SSF49785">
    <property type="entry name" value="Galactose-binding domain-like"/>
    <property type="match status" value="1"/>
</dbReference>
<dbReference type="NCBIfam" id="TIGR04183">
    <property type="entry name" value="Por_Secre_tail"/>
    <property type="match status" value="1"/>
</dbReference>
<evidence type="ECO:0000259" key="4">
    <source>
        <dbReference type="PROSITE" id="PS51829"/>
    </source>
</evidence>
<dbReference type="Proteomes" id="UP000270856">
    <property type="component" value="Unassembled WGS sequence"/>
</dbReference>
<accession>A0A3N4NV21</accession>
<evidence type="ECO:0000256" key="1">
    <source>
        <dbReference type="ARBA" id="ARBA00022670"/>
    </source>
</evidence>
<keyword evidence="2" id="KW-0732">Signal</keyword>
<dbReference type="InterPro" id="IPR013783">
    <property type="entry name" value="Ig-like_fold"/>
</dbReference>
<evidence type="ECO:0000256" key="3">
    <source>
        <dbReference type="ARBA" id="ARBA00022801"/>
    </source>
</evidence>
<dbReference type="AlphaFoldDB" id="A0A3N4NV21"/>
<keyword evidence="6" id="KW-1185">Reference proteome</keyword>
<proteinExistence type="predicted"/>
<name>A0A3N4NV21_9FLAO</name>
<dbReference type="PROSITE" id="PS51257">
    <property type="entry name" value="PROKAR_LIPOPROTEIN"/>
    <property type="match status" value="1"/>
</dbReference>
<dbReference type="InterPro" id="IPR024079">
    <property type="entry name" value="MetalloPept_cat_dom_sf"/>
</dbReference>
<dbReference type="Pfam" id="PF13574">
    <property type="entry name" value="Reprolysin_2"/>
    <property type="match status" value="1"/>
</dbReference>
<feature type="domain" description="P/Homo B" evidence="4">
    <location>
        <begin position="663"/>
        <end position="817"/>
    </location>
</feature>
<dbReference type="EMBL" id="RPFJ01000002">
    <property type="protein sequence ID" value="RPE00202.1"/>
    <property type="molecule type" value="Genomic_DNA"/>
</dbReference>
<dbReference type="InterPro" id="IPR008979">
    <property type="entry name" value="Galactose-bd-like_sf"/>
</dbReference>
<dbReference type="Gene3D" id="2.60.120.260">
    <property type="entry name" value="Galactose-binding domain-like"/>
    <property type="match status" value="1"/>
</dbReference>
<dbReference type="GO" id="GO:0004252">
    <property type="term" value="F:serine-type endopeptidase activity"/>
    <property type="evidence" value="ECO:0007669"/>
    <property type="project" value="InterPro"/>
</dbReference>
<dbReference type="SUPFAM" id="SSF55486">
    <property type="entry name" value="Metalloproteases ('zincins'), catalytic domain"/>
    <property type="match status" value="1"/>
</dbReference>
<keyword evidence="3" id="KW-0378">Hydrolase</keyword>
<gene>
    <name evidence="5" type="ORF">EGM88_02765</name>
</gene>
<dbReference type="GO" id="GO:0008237">
    <property type="term" value="F:metallopeptidase activity"/>
    <property type="evidence" value="ECO:0007669"/>
    <property type="project" value="InterPro"/>
</dbReference>
<evidence type="ECO:0000313" key="6">
    <source>
        <dbReference type="Proteomes" id="UP000270856"/>
    </source>
</evidence>
<protein>
    <submittedName>
        <fullName evidence="5">T9SS C-terminal target domain-containing protein</fullName>
    </submittedName>
</protein>
<dbReference type="RefSeq" id="WP_123896438.1">
    <property type="nucleotide sequence ID" value="NZ_RPFJ01000002.1"/>
</dbReference>
<dbReference type="Gene3D" id="2.60.40.10">
    <property type="entry name" value="Immunoglobulins"/>
    <property type="match status" value="1"/>
</dbReference>